<dbReference type="Gene3D" id="3.40.50.300">
    <property type="entry name" value="P-loop containing nucleotide triphosphate hydrolases"/>
    <property type="match status" value="1"/>
</dbReference>
<dbReference type="PANTHER" id="PTHR10039">
    <property type="entry name" value="AMELOGENIN"/>
    <property type="match status" value="1"/>
</dbReference>
<dbReference type="Pfam" id="PF24883">
    <property type="entry name" value="NPHP3_N"/>
    <property type="match status" value="1"/>
</dbReference>
<keyword evidence="6" id="KW-1185">Reference proteome</keyword>
<evidence type="ECO:0000256" key="2">
    <source>
        <dbReference type="SAM" id="Coils"/>
    </source>
</evidence>
<feature type="coiled-coil region" evidence="2">
    <location>
        <begin position="162"/>
        <end position="189"/>
    </location>
</feature>
<keyword evidence="1" id="KW-0677">Repeat</keyword>
<dbReference type="AlphaFoldDB" id="A0A5M3YP05"/>
<dbReference type="InterPro" id="IPR027417">
    <property type="entry name" value="P-loop_NTPase"/>
</dbReference>
<protein>
    <recommendedName>
        <fullName evidence="4">Nephrocystin 3-like N-terminal domain-containing protein</fullName>
    </recommendedName>
</protein>
<feature type="compositionally biased region" description="Acidic residues" evidence="3">
    <location>
        <begin position="241"/>
        <end position="252"/>
    </location>
</feature>
<dbReference type="Proteomes" id="UP000452235">
    <property type="component" value="Unassembled WGS sequence"/>
</dbReference>
<evidence type="ECO:0000256" key="3">
    <source>
        <dbReference type="SAM" id="MobiDB-lite"/>
    </source>
</evidence>
<reference evidence="5 6" key="1">
    <citation type="submission" date="2020-01" db="EMBL/GenBank/DDBJ databases">
        <title>Aspergillus terreus IFO 6365 whole genome shotgun sequence.</title>
        <authorList>
            <person name="Kanamasa S."/>
            <person name="Takahashi H."/>
        </authorList>
    </citation>
    <scope>NUCLEOTIDE SEQUENCE [LARGE SCALE GENOMIC DNA]</scope>
    <source>
        <strain evidence="5 6">IFO 6365</strain>
    </source>
</reference>
<evidence type="ECO:0000313" key="5">
    <source>
        <dbReference type="EMBL" id="GFF11828.1"/>
    </source>
</evidence>
<gene>
    <name evidence="5" type="ORF">ATEIFO6365_0001004800</name>
</gene>
<dbReference type="PANTHER" id="PTHR10039:SF5">
    <property type="entry name" value="NACHT DOMAIN-CONTAINING PROTEIN"/>
    <property type="match status" value="1"/>
</dbReference>
<dbReference type="SUPFAM" id="SSF52540">
    <property type="entry name" value="P-loop containing nucleoside triphosphate hydrolases"/>
    <property type="match status" value="1"/>
</dbReference>
<dbReference type="EMBL" id="BLJY01000001">
    <property type="protein sequence ID" value="GFF11828.1"/>
    <property type="molecule type" value="Genomic_DNA"/>
</dbReference>
<dbReference type="VEuPathDB" id="FungiDB:ATEG_01036"/>
<comment type="caution">
    <text evidence="5">The sequence shown here is derived from an EMBL/GenBank/DDBJ whole genome shotgun (WGS) entry which is preliminary data.</text>
</comment>
<evidence type="ECO:0000313" key="6">
    <source>
        <dbReference type="Proteomes" id="UP000452235"/>
    </source>
</evidence>
<name>A0A5M3YP05_ASPTE</name>
<proteinExistence type="predicted"/>
<feature type="region of interest" description="Disordered" evidence="3">
    <location>
        <begin position="238"/>
        <end position="260"/>
    </location>
</feature>
<sequence length="741" mass="85745">MDPLSIIGLVSNIISFIDFGRKLLTDVREIQNSADGVTQDALTHGFIAQQMRDFTDKLIPPGQIVDDKYKGIISLAKECRAAAADIQKLLDRIKPKDPGSRLRSWGSGIKGLRYGKELSSLQVKMERYRDQLAVQLNWVTTSEIREQIEGLARDFDKNGDRIIRLQNQMEELDRSVKTTDDKLRQAIQDLLGLSHRSYVAVHSQRLLENLRFDEMDARFEIVPYAHMRTFEWIFSRRDSSNDNDEDDSDEEFNDRHGSNHEQIREEFGSWLSSEDGIYHISGKLGSGKSALMKFLYLDTRTKDMLREWVGHETLFMAHFFFWRPGSNLQHSVRGLYRALLYKTLSEIPSLIPEVLPEQWKEIQSKPWQVNTRVNFPLQTLQSAMSRLVCCQSKELRICFFIDGLDECKDEECKGSDSDQHRYLAQTLSCWCAESKGRLKICASSREYNVFLENLPSERRLYMQHLTEEDMKIYIRDRMSFARGTEGGAELIESIINKADGIFLWVALVTSRLQYLHESKVSWNILQKEIDQAPEGLYNLFSHVIQSLTTSDLRRVYQTFKIIQVLGQYDLPLPLLSYPFIDHYTGDSDVDSCEISRQERIPERDRIEQARGMLMGYCGGLFEPTHMSYPGKDPLAIIAFTHRSVPEFIESLDTKEKEKRLRDFCAEDAASYLCLAYLWAKDIDNLPQNMDDETGQKRLSYITSQVVQMRKAAEIGKAPFHFEEQMWSVLTQLGIWTVILII</sequence>
<feature type="domain" description="Nephrocystin 3-like N-terminal" evidence="4">
    <location>
        <begin position="265"/>
        <end position="445"/>
    </location>
</feature>
<dbReference type="OrthoDB" id="443402at2759"/>
<organism evidence="5 6">
    <name type="scientific">Aspergillus terreus</name>
    <dbReference type="NCBI Taxonomy" id="33178"/>
    <lineage>
        <taxon>Eukaryota</taxon>
        <taxon>Fungi</taxon>
        <taxon>Dikarya</taxon>
        <taxon>Ascomycota</taxon>
        <taxon>Pezizomycotina</taxon>
        <taxon>Eurotiomycetes</taxon>
        <taxon>Eurotiomycetidae</taxon>
        <taxon>Eurotiales</taxon>
        <taxon>Aspergillaceae</taxon>
        <taxon>Aspergillus</taxon>
        <taxon>Aspergillus subgen. Circumdati</taxon>
    </lineage>
</organism>
<keyword evidence="2" id="KW-0175">Coiled coil</keyword>
<evidence type="ECO:0000259" key="4">
    <source>
        <dbReference type="Pfam" id="PF24883"/>
    </source>
</evidence>
<evidence type="ECO:0000256" key="1">
    <source>
        <dbReference type="ARBA" id="ARBA00022737"/>
    </source>
</evidence>
<accession>A0A5M3YP05</accession>
<dbReference type="InterPro" id="IPR056884">
    <property type="entry name" value="NPHP3-like_N"/>
</dbReference>